<dbReference type="EMBL" id="UINC01040307">
    <property type="protein sequence ID" value="SVB39992.1"/>
    <property type="molecule type" value="Genomic_DNA"/>
</dbReference>
<dbReference type="PANTHER" id="PTHR33221:SF5">
    <property type="entry name" value="HTH-TYPE TRANSCRIPTIONAL REGULATOR ISCR"/>
    <property type="match status" value="1"/>
</dbReference>
<dbReference type="InterPro" id="IPR000944">
    <property type="entry name" value="Tscrpt_reg_Rrf2"/>
</dbReference>
<sequence>MKLTSRGRYAVMALADIANFDRQNPVSLRDISLRQNISLVYLEQIFSKLKKNNIVKSIRGTNGGYILTRDPGQIKLSNIFSAVGEKVKTLQCKRESKKGCNGKLTKCITHYLWDDLEMHINDFFDKKNLGDLLKNNLETRI</sequence>
<accession>A0A382DPJ1</accession>
<dbReference type="GO" id="GO:0005829">
    <property type="term" value="C:cytosol"/>
    <property type="evidence" value="ECO:0007669"/>
    <property type="project" value="TreeGrafter"/>
</dbReference>
<dbReference type="Gene3D" id="1.10.10.10">
    <property type="entry name" value="Winged helix-like DNA-binding domain superfamily/Winged helix DNA-binding domain"/>
    <property type="match status" value="1"/>
</dbReference>
<reference evidence="2" key="1">
    <citation type="submission" date="2018-05" db="EMBL/GenBank/DDBJ databases">
        <authorList>
            <person name="Lanie J.A."/>
            <person name="Ng W.-L."/>
            <person name="Kazmierczak K.M."/>
            <person name="Andrzejewski T.M."/>
            <person name="Davidsen T.M."/>
            <person name="Wayne K.J."/>
            <person name="Tettelin H."/>
            <person name="Glass J.I."/>
            <person name="Rusch D."/>
            <person name="Podicherti R."/>
            <person name="Tsui H.-C.T."/>
            <person name="Winkler M.E."/>
        </authorList>
    </citation>
    <scope>NUCLEOTIDE SEQUENCE</scope>
</reference>
<dbReference type="InterPro" id="IPR036388">
    <property type="entry name" value="WH-like_DNA-bd_sf"/>
</dbReference>
<evidence type="ECO:0000256" key="1">
    <source>
        <dbReference type="ARBA" id="ARBA00023125"/>
    </source>
</evidence>
<dbReference type="SUPFAM" id="SSF46785">
    <property type="entry name" value="Winged helix' DNA-binding domain"/>
    <property type="match status" value="1"/>
</dbReference>
<dbReference type="PROSITE" id="PS51197">
    <property type="entry name" value="HTH_RRF2_2"/>
    <property type="match status" value="1"/>
</dbReference>
<evidence type="ECO:0000313" key="2">
    <source>
        <dbReference type="EMBL" id="SVB39992.1"/>
    </source>
</evidence>
<dbReference type="Pfam" id="PF02082">
    <property type="entry name" value="Rrf2"/>
    <property type="match status" value="1"/>
</dbReference>
<dbReference type="GO" id="GO:0003677">
    <property type="term" value="F:DNA binding"/>
    <property type="evidence" value="ECO:0007669"/>
    <property type="project" value="UniProtKB-KW"/>
</dbReference>
<protein>
    <recommendedName>
        <fullName evidence="3">[Fe-S]-binding protein</fullName>
    </recommendedName>
</protein>
<dbReference type="InterPro" id="IPR036390">
    <property type="entry name" value="WH_DNA-bd_sf"/>
</dbReference>
<keyword evidence="1" id="KW-0238">DNA-binding</keyword>
<gene>
    <name evidence="2" type="ORF">METZ01_LOCUS192846</name>
</gene>
<name>A0A382DPJ1_9ZZZZ</name>
<organism evidence="2">
    <name type="scientific">marine metagenome</name>
    <dbReference type="NCBI Taxonomy" id="408172"/>
    <lineage>
        <taxon>unclassified sequences</taxon>
        <taxon>metagenomes</taxon>
        <taxon>ecological metagenomes</taxon>
    </lineage>
</organism>
<dbReference type="AlphaFoldDB" id="A0A382DPJ1"/>
<dbReference type="NCBIfam" id="TIGR00738">
    <property type="entry name" value="rrf2_super"/>
    <property type="match status" value="1"/>
</dbReference>
<dbReference type="PANTHER" id="PTHR33221">
    <property type="entry name" value="WINGED HELIX-TURN-HELIX TRANSCRIPTIONAL REGULATOR, RRF2 FAMILY"/>
    <property type="match status" value="1"/>
</dbReference>
<proteinExistence type="predicted"/>
<dbReference type="GO" id="GO:0003700">
    <property type="term" value="F:DNA-binding transcription factor activity"/>
    <property type="evidence" value="ECO:0007669"/>
    <property type="project" value="TreeGrafter"/>
</dbReference>
<evidence type="ECO:0008006" key="3">
    <source>
        <dbReference type="Google" id="ProtNLM"/>
    </source>
</evidence>